<dbReference type="SUPFAM" id="SSF51735">
    <property type="entry name" value="NAD(P)-binding Rossmann-fold domains"/>
    <property type="match status" value="1"/>
</dbReference>
<name>A0AA37TCS1_9HYPH</name>
<organism evidence="1 2">
    <name type="scientific">Methylobacterium tardum</name>
    <dbReference type="NCBI Taxonomy" id="374432"/>
    <lineage>
        <taxon>Bacteria</taxon>
        <taxon>Pseudomonadati</taxon>
        <taxon>Pseudomonadota</taxon>
        <taxon>Alphaproteobacteria</taxon>
        <taxon>Hyphomicrobiales</taxon>
        <taxon>Methylobacteriaceae</taxon>
        <taxon>Methylobacterium</taxon>
    </lineage>
</organism>
<dbReference type="AlphaFoldDB" id="A0AA37TCS1"/>
<sequence length="95" mass="9783">MVTARDLGPSDSALRVAPFLHSYRVQTGIEFGSRQAAVAKGIRVNAVAPVRSDRPSSLPAGQPVELAPVQVFPASQEASYVTGEVYGATGGNGTA</sequence>
<keyword evidence="2" id="KW-1185">Reference proteome</keyword>
<reference evidence="2" key="1">
    <citation type="journal article" date="2019" name="Int. J. Syst. Evol. Microbiol.">
        <title>The Global Catalogue of Microorganisms (GCM) 10K type strain sequencing project: providing services to taxonomists for standard genome sequencing and annotation.</title>
        <authorList>
            <consortium name="The Broad Institute Genomics Platform"/>
            <consortium name="The Broad Institute Genome Sequencing Center for Infectious Disease"/>
            <person name="Wu L."/>
            <person name="Ma J."/>
        </authorList>
    </citation>
    <scope>NUCLEOTIDE SEQUENCE [LARGE SCALE GENOMIC DNA]</scope>
    <source>
        <strain evidence="2">NBRC 103632</strain>
    </source>
</reference>
<dbReference type="Gene3D" id="3.40.50.720">
    <property type="entry name" value="NAD(P)-binding Rossmann-like Domain"/>
    <property type="match status" value="1"/>
</dbReference>
<dbReference type="EMBL" id="BSPL01000017">
    <property type="protein sequence ID" value="GLS71316.1"/>
    <property type="molecule type" value="Genomic_DNA"/>
</dbReference>
<evidence type="ECO:0000313" key="1">
    <source>
        <dbReference type="EMBL" id="GLS71316.1"/>
    </source>
</evidence>
<evidence type="ECO:0008006" key="3">
    <source>
        <dbReference type="Google" id="ProtNLM"/>
    </source>
</evidence>
<dbReference type="InterPro" id="IPR036291">
    <property type="entry name" value="NAD(P)-bd_dom_sf"/>
</dbReference>
<protein>
    <recommendedName>
        <fullName evidence="3">Short-chain dehydrogenase/reductase SDR</fullName>
    </recommendedName>
</protein>
<dbReference type="Proteomes" id="UP001157440">
    <property type="component" value="Unassembled WGS sequence"/>
</dbReference>
<accession>A0AA37TCS1</accession>
<evidence type="ECO:0000313" key="2">
    <source>
        <dbReference type="Proteomes" id="UP001157440"/>
    </source>
</evidence>
<proteinExistence type="predicted"/>
<gene>
    <name evidence="1" type="ORF">GCM10007890_33290</name>
</gene>
<comment type="caution">
    <text evidence="1">The sequence shown here is derived from an EMBL/GenBank/DDBJ whole genome shotgun (WGS) entry which is preliminary data.</text>
</comment>